<keyword evidence="4" id="KW-1185">Reference proteome</keyword>
<sequence length="2865" mass="347182">MLSKQLKDLKVQKNVNVFEDKNIDKLTRSKYKLFKNFYKNFILTSLHIESIKKCLNNLKSVNKSFNEFDNLFLLEEGDILNYFYDENEKGEKELYLKHREFLTEEEEKIIFKKIKLFLKLCSVYTNKKEIKILIEFLIYKYEINIKCSQDIILCILPNIFLLELKNIIEIIFIEKQSPFYFINNYKHDELKRLDKSVFIQNIKKNISIYKILFEYLIDLINCTIVIQNIETHIPFIDFFISITYEIVNSYIDMPFHIIEFYCNIFLVLIKIGKCSFNSLNHIYTIKNEDSLDPFKETKEIHILRLYNCSLLFKNFLDIFEISINKCKKDVNLTFLKSKIFLFEKDFLLLNEQVIDQSHCAEFVKCLIILLNIIYKYSYKISFKKYTNEEEKTVDEEKKNGENKTDDKTKKNEKNLLNIINFVKENKQDYFNNNINYVIKEKNLIIKLLYLFCEADVYEIIDNIIKHILIKTYSLELDFFIIVDIFTNLLNKNIYIFNIILIINLISFYIFLIKRAEEQEEDEEEREKNKSKIQAVELLLKRNNNNICKEDFNIIVKYFIKENNILFKEKIILFEIYSKIDEKLLELINIYNNKLTNIEIFNSINFDNVDFNNDEIVEEALKNIKFIYEHKKKLEISNDDDKKEIFDESFNLDLIKKGTNYLKSKKYIKCLYFKVILLLKKSKIQFIDYLKIYEKELLYFFPSKKYLYRIIFNSFKELKFNKFCELDKERNKIFLKFYIQLFMIKLKKLEMKNNKKLKDDKFFKKFINFNFSFFFIIYDCVTNHHFYPEHSYFSRNIEEENFKLVKTFFIYLLKLKNIQYYNFDEFFENEVKYHRFENIKILIKYSSPFKALILFRIMYYFSKLNISYLMNIKEMHNLRNKDDHVESSMQLNNIEDIKDKNKKIEKSEKKELKFFLLKIFNILLKNMDDINYLKSDIKNNIYIGILETFQTSILLFVNFDVSLASFLYYKYINIFYLNETYIRFVLDTVDSFFNLFKIDNFKKFIKDNNMFIGIVIELYKKILKNCNKLDIKIFYKFFIISIMLHTIPDVDSSGRITYMWKLLKKMSFNKTYLINYNVINKVFKENNMNFLNNLSFPNDNNEYDGNYIINEDKDNCDNNNNYYNNNLNDENEDNNDIDKIENNKKSNQPNKENNSIEENEISFQSLSDDYSFDYRCFLPSSKYLSSRKNVYRESSKYYLFAFAYLNKHFFDIFLLNFHTNTFHNSIVEEFLNKDLILIFLKIIMQKNSYPYKITQIYKFILAKCCESQIKVEHISLFLYLIDFYVNVLDNKFVKKKKNNLKNDNVLIDNNSVINRSSNKKGDYINKKLLKTINTQNLNTNSEELKNKLFNKKIKKINYKNILDEGNEDIKKNYFQKLKGFYKYHENLFENYYFDKGRELKTLCESIISIIINDKNNLLTIQLLCIKNFSSSSLFKNNLRLSLEKMEICNLMIFKRIFLNKKSQDDNFILLMCKNVKSVIEKNKILLFIEKKIIKHTKTSYFKILKYLNALSDGKVENNSACVHFINSHIRIFRKISNNLQPNDSIFLKLIKYVTNICRLIYDVPDLVEYHFSLIKNNFLTYIISFFCKNINYFYENITSHIKPFAYVFDKIIQRRIMLFINFNKKHESNNCSQQKYDENKKRINKELYEENNDYHDFNFSKKRKILNIHPTIYEDPLIYNEKKDEGKNIIDDEDISYNCEQENHIKYSNEKDNKNLIADFVENEEEINKYYHLHIFGFMCTLINKVFKKEIDLKHFTILTNNLIFLFNKSYSSYVISISLINLIIKIKLEKIYACKNYIVEIFNVYYFSDIDYCINNHLLLLLSLYLCPYNYKKNNLLKDECNEDRNKGNEMNSEDDEIIYPNYVKMKLKYIKPHLKKVKNIHNLCLKIITLISIISTINKRRIQSISYFVYFSTFQNFILCFCFSKNKVINRKLNVLFKKFSFRNTDTFILYYILNNYRIKKDILENKNNEEDKEILEIAEGKNKIVNNKRKNIYYFENLFLYKFLFYLNKLKGSMKFNESCKKYLKLKENKSITNETDCSKNNKHFLYDIFNVLMVEQDDDNINNIIKQNVFNFYEFIIDKLVHLNYINYKNLFKQIIIFINHKLNYEIDAKHIFDAIMHFIYEKKEKRIFPLNEIYIYNIFNKSLFKIKLDNSMIILIVSKINEILKRLFEQYYIFYNIDRKNKISCEDRDHKKEGDIVNNNIKCNQMKKKNKIFDLEIYMINDAYNKYSEILSEKDEENKKDNSNNLDNNVELLCLSDVNSVDSNYSFNDECNNNNEDKKEKEIEYDLKEIDYIKYMNEIKDFKQIFLLDNYYLNTILKCICSLLINFPQFTKKKMIELLKVLFFSNTKYILLNEKNVFNNNFYNLSKEKKIKYISKIIENPLKKINLYHLFFIFSNNDIKICFKYLSKYYRKFYNYFKDTSQIYSYKKSVVLNNSLFIYQNLIIFQNIFDSNIIMGIGLKLLFSLIKNYIKNCCKYITLLYEKYKMNIMYLNTKDFYCYNDNYCLKNSEKSKNQLLVDMRVEEQNIVTSLVYTSSKLKFSSLENLFEKLVLNFENKHFESNSLNIYDQYKTIYEKRIYFLYFYKLYQNFGSVLSENNKYLFDLLNNIKFSLILCQKNYEQFFENLKSEAFKQGEMGREVEEKEHSNYYEDKDENREIDKFFNEYENEKKTKFRKNISKSKWYWFELGYCTLLCLYEILKNEKKNQKNFTAIFYQTCFDNVINCFDFFIHLPRIHINDDFKNTINEKIVRNSEFFDMKQTSIILLDLLKLILLEFYSLYLNDPEKIQIMTMRISLKNNNNNNIIISIILTLKYIYETIGYKELLFSVKDLYQIFSELNDHPDDEIEFLTKEWLNSISKHTET</sequence>
<gene>
    <name evidence="3" type="ORF">PGAL8A_00165500</name>
</gene>
<dbReference type="EMBL" id="CVMV01000019">
    <property type="protein sequence ID" value="CRG93947.1"/>
    <property type="molecule type" value="Genomic_DNA"/>
</dbReference>
<organism evidence="3 4">
    <name type="scientific">Plasmodium gallinaceum</name>
    <dbReference type="NCBI Taxonomy" id="5849"/>
    <lineage>
        <taxon>Eukaryota</taxon>
        <taxon>Sar</taxon>
        <taxon>Alveolata</taxon>
        <taxon>Apicomplexa</taxon>
        <taxon>Aconoidasida</taxon>
        <taxon>Haemosporida</taxon>
        <taxon>Plasmodiidae</taxon>
        <taxon>Plasmodium</taxon>
        <taxon>Plasmodium (Haemamoeba)</taxon>
    </lineage>
</organism>
<name>A0A1J1GSC0_PLAGA</name>
<protein>
    <submittedName>
        <fullName evidence="3">Uncharacterized protein</fullName>
    </submittedName>
</protein>
<dbReference type="RefSeq" id="XP_028526768.1">
    <property type="nucleotide sequence ID" value="XM_028675214.1"/>
</dbReference>
<evidence type="ECO:0000256" key="1">
    <source>
        <dbReference type="SAM" id="MobiDB-lite"/>
    </source>
</evidence>
<feature type="transmembrane region" description="Helical" evidence="2">
    <location>
        <begin position="493"/>
        <end position="511"/>
    </location>
</feature>
<dbReference type="GeneID" id="39730181"/>
<reference evidence="3" key="1">
    <citation type="submission" date="2015-04" db="EMBL/GenBank/DDBJ databases">
        <authorList>
            <consortium name="Pathogen Informatics"/>
        </authorList>
    </citation>
    <scope>NUCLEOTIDE SEQUENCE [LARGE SCALE GENOMIC DNA]</scope>
    <source>
        <strain evidence="3">8A</strain>
    </source>
</reference>
<dbReference type="VEuPathDB" id="PlasmoDB:PGAL8A_00165500"/>
<proteinExistence type="predicted"/>
<comment type="caution">
    <text evidence="3">The sequence shown here is derived from an EMBL/GenBank/DDBJ whole genome shotgun (WGS) entry which is preliminary data.</text>
</comment>
<dbReference type="OrthoDB" id="371556at2759"/>
<keyword evidence="2" id="KW-0812">Transmembrane</keyword>
<keyword evidence="2" id="KW-0472">Membrane</keyword>
<keyword evidence="2" id="KW-1133">Transmembrane helix</keyword>
<feature type="region of interest" description="Disordered" evidence="1">
    <location>
        <begin position="1125"/>
        <end position="1156"/>
    </location>
</feature>
<accession>A0A1J1GSC0</accession>
<dbReference type="Proteomes" id="UP000220797">
    <property type="component" value="Unassembled WGS sequence"/>
</dbReference>
<dbReference type="OMA" id="KIQIMTM"/>
<evidence type="ECO:0000313" key="4">
    <source>
        <dbReference type="Proteomes" id="UP000220797"/>
    </source>
</evidence>
<evidence type="ECO:0000256" key="2">
    <source>
        <dbReference type="SAM" id="Phobius"/>
    </source>
</evidence>
<evidence type="ECO:0000313" key="3">
    <source>
        <dbReference type="EMBL" id="CRG93947.1"/>
    </source>
</evidence>